<dbReference type="EMBL" id="LAZR01013004">
    <property type="protein sequence ID" value="KKM24040.1"/>
    <property type="molecule type" value="Genomic_DNA"/>
</dbReference>
<sequence length="89" mass="10150">MKLNFHWKEKTGQYSSGANLYLNRICVGGYEWNTMRSQGEKNDSTKWAGSVGLPSLSDKSKRVYAGSTDEIKTKIEQVIRNWFKEASRG</sequence>
<protein>
    <submittedName>
        <fullName evidence="1">Uncharacterized protein</fullName>
    </submittedName>
</protein>
<dbReference type="AlphaFoldDB" id="A0A0F9L964"/>
<evidence type="ECO:0000313" key="1">
    <source>
        <dbReference type="EMBL" id="KKM24040.1"/>
    </source>
</evidence>
<gene>
    <name evidence="1" type="ORF">LCGC14_1609150</name>
</gene>
<reference evidence="1" key="1">
    <citation type="journal article" date="2015" name="Nature">
        <title>Complex archaea that bridge the gap between prokaryotes and eukaryotes.</title>
        <authorList>
            <person name="Spang A."/>
            <person name="Saw J.H."/>
            <person name="Jorgensen S.L."/>
            <person name="Zaremba-Niedzwiedzka K."/>
            <person name="Martijn J."/>
            <person name="Lind A.E."/>
            <person name="van Eijk R."/>
            <person name="Schleper C."/>
            <person name="Guy L."/>
            <person name="Ettema T.J."/>
        </authorList>
    </citation>
    <scope>NUCLEOTIDE SEQUENCE</scope>
</reference>
<accession>A0A0F9L964</accession>
<proteinExistence type="predicted"/>
<comment type="caution">
    <text evidence="1">The sequence shown here is derived from an EMBL/GenBank/DDBJ whole genome shotgun (WGS) entry which is preliminary data.</text>
</comment>
<organism evidence="1">
    <name type="scientific">marine sediment metagenome</name>
    <dbReference type="NCBI Taxonomy" id="412755"/>
    <lineage>
        <taxon>unclassified sequences</taxon>
        <taxon>metagenomes</taxon>
        <taxon>ecological metagenomes</taxon>
    </lineage>
</organism>
<name>A0A0F9L964_9ZZZZ</name>